<organism evidence="2 3">
    <name type="scientific">Ficus carica</name>
    <name type="common">Common fig</name>
    <dbReference type="NCBI Taxonomy" id="3494"/>
    <lineage>
        <taxon>Eukaryota</taxon>
        <taxon>Viridiplantae</taxon>
        <taxon>Streptophyta</taxon>
        <taxon>Embryophyta</taxon>
        <taxon>Tracheophyta</taxon>
        <taxon>Spermatophyta</taxon>
        <taxon>Magnoliopsida</taxon>
        <taxon>eudicotyledons</taxon>
        <taxon>Gunneridae</taxon>
        <taxon>Pentapetalae</taxon>
        <taxon>rosids</taxon>
        <taxon>fabids</taxon>
        <taxon>Rosales</taxon>
        <taxon>Moraceae</taxon>
        <taxon>Ficeae</taxon>
        <taxon>Ficus</taxon>
    </lineage>
</organism>
<dbReference type="AlphaFoldDB" id="A0AA88AUY7"/>
<dbReference type="EMBL" id="BTGU01000041">
    <property type="protein sequence ID" value="GMN52336.1"/>
    <property type="molecule type" value="Genomic_DNA"/>
</dbReference>
<name>A0AA88AUY7_FICCA</name>
<dbReference type="PROSITE" id="PS51257">
    <property type="entry name" value="PROKAR_LIPOPROTEIN"/>
    <property type="match status" value="1"/>
</dbReference>
<accession>A0AA88AUY7</accession>
<protein>
    <submittedName>
        <fullName evidence="2">Uncharacterized protein</fullName>
    </submittedName>
</protein>
<keyword evidence="3" id="KW-1185">Reference proteome</keyword>
<comment type="caution">
    <text evidence="2">The sequence shown here is derived from an EMBL/GenBank/DDBJ whole genome shotgun (WGS) entry which is preliminary data.</text>
</comment>
<evidence type="ECO:0000256" key="1">
    <source>
        <dbReference type="SAM" id="MobiDB-lite"/>
    </source>
</evidence>
<evidence type="ECO:0000313" key="3">
    <source>
        <dbReference type="Proteomes" id="UP001187192"/>
    </source>
</evidence>
<gene>
    <name evidence="2" type="ORF">TIFTF001_021486</name>
</gene>
<feature type="region of interest" description="Disordered" evidence="1">
    <location>
        <begin position="74"/>
        <end position="98"/>
    </location>
</feature>
<dbReference type="Proteomes" id="UP001187192">
    <property type="component" value="Unassembled WGS sequence"/>
</dbReference>
<reference evidence="2" key="1">
    <citation type="submission" date="2023-07" db="EMBL/GenBank/DDBJ databases">
        <title>draft genome sequence of fig (Ficus carica).</title>
        <authorList>
            <person name="Takahashi T."/>
            <person name="Nishimura K."/>
        </authorList>
    </citation>
    <scope>NUCLEOTIDE SEQUENCE</scope>
</reference>
<feature type="compositionally biased region" description="Pro residues" evidence="1">
    <location>
        <begin position="82"/>
        <end position="98"/>
    </location>
</feature>
<sequence length="98" mass="10381">MNSWRSCCRAGDCDRGEVGSCGCYGAGGCGGMGNNSTVAAAPRLSSYFPDDAKEETAILEDKIGRSRILSHWPLNGRRLITPQPPAPPQQQPQPPAPP</sequence>
<proteinExistence type="predicted"/>
<evidence type="ECO:0000313" key="2">
    <source>
        <dbReference type="EMBL" id="GMN52336.1"/>
    </source>
</evidence>